<dbReference type="Proteomes" id="UP000078561">
    <property type="component" value="Unassembled WGS sequence"/>
</dbReference>
<name>A0A163IWF2_ABSGL</name>
<feature type="active site" evidence="8">
    <location>
        <position position="304"/>
    </location>
</feature>
<evidence type="ECO:0000256" key="1">
    <source>
        <dbReference type="ARBA" id="ARBA00007447"/>
    </source>
</evidence>
<evidence type="ECO:0000256" key="7">
    <source>
        <dbReference type="ARBA" id="ARBA00023157"/>
    </source>
</evidence>
<feature type="domain" description="Peptidase A1" evidence="12">
    <location>
        <begin position="60"/>
        <end position="427"/>
    </location>
</feature>
<dbReference type="AlphaFoldDB" id="A0A163IWF2"/>
<protein>
    <recommendedName>
        <fullName evidence="12">Peptidase A1 domain-containing protein</fullName>
    </recommendedName>
</protein>
<keyword evidence="14" id="KW-1185">Reference proteome</keyword>
<keyword evidence="4" id="KW-0064">Aspartyl protease</keyword>
<evidence type="ECO:0000256" key="6">
    <source>
        <dbReference type="ARBA" id="ARBA00023145"/>
    </source>
</evidence>
<dbReference type="OrthoDB" id="771136at2759"/>
<evidence type="ECO:0000256" key="11">
    <source>
        <dbReference type="SAM" id="SignalP"/>
    </source>
</evidence>
<dbReference type="FunCoup" id="A0A163IWF2">
    <property type="interactions" value="64"/>
</dbReference>
<keyword evidence="6" id="KW-0865">Zymogen</keyword>
<sequence length="491" mass="51277">MILSTLFFALVLGSGTLQASETDQPSLIRLPFVERVNSLGGFTKRDGYKSSLYNSHGNQYLVALSIGTPGQKFTVTLDTGSGDLWVPSTDCPALVCPVSRFDPTASSTYNTTDIPFKITYGIGAANGTYIKDTVTVGGVAVKQQQLALASYSTNIFTRMTTQGLRNTTANDAVPASGLLGLGYPGLTSTAHQKNGTAYTPFVFNLMQQNLIQDPVFSIYLNNVNEKNWAGEIIFGGVDSSKYSGNLSYVPVQQITATPSSANASSTAVTGYMFWVVYGQGILVTGGKGSTPNIQYATPLPTIIDTGTTLTYLPTPMVQAIVEAVAGPGTYQQDQSTGMYIVDCALANQDTTIQLQMTPSASSTSSPVVINAALKDVLMSDQSGYCYLAIAPSDSASPFGPNSALIGQSILRSSYMVFDMGQNRIGFAQTVFSAGSNSDGSSSTGTGSGTSSGSNNANGSPGQSGSSPSLVVSRVNALCSVLVVVIVTLYVL</sequence>
<evidence type="ECO:0000256" key="5">
    <source>
        <dbReference type="ARBA" id="ARBA00022801"/>
    </source>
</evidence>
<evidence type="ECO:0000256" key="2">
    <source>
        <dbReference type="ARBA" id="ARBA00022670"/>
    </source>
</evidence>
<evidence type="ECO:0000256" key="3">
    <source>
        <dbReference type="ARBA" id="ARBA00022729"/>
    </source>
</evidence>
<reference evidence="13" key="1">
    <citation type="submission" date="2016-04" db="EMBL/GenBank/DDBJ databases">
        <authorList>
            <person name="Evans L.H."/>
            <person name="Alamgir A."/>
            <person name="Owens N."/>
            <person name="Weber N.D."/>
            <person name="Virtaneva K."/>
            <person name="Barbian K."/>
            <person name="Babar A."/>
            <person name="Rosenke K."/>
        </authorList>
    </citation>
    <scope>NUCLEOTIDE SEQUENCE [LARGE SCALE GENOMIC DNA]</scope>
    <source>
        <strain evidence="13">CBS 101.48</strain>
    </source>
</reference>
<evidence type="ECO:0000256" key="8">
    <source>
        <dbReference type="PIRSR" id="PIRSR601461-1"/>
    </source>
</evidence>
<keyword evidence="2" id="KW-0645">Protease</keyword>
<feature type="chain" id="PRO_5007843164" description="Peptidase A1 domain-containing protein" evidence="11">
    <location>
        <begin position="20"/>
        <end position="491"/>
    </location>
</feature>
<evidence type="ECO:0000259" key="12">
    <source>
        <dbReference type="PROSITE" id="PS51767"/>
    </source>
</evidence>
<dbReference type="Gene3D" id="2.40.70.10">
    <property type="entry name" value="Acid Proteases"/>
    <property type="match status" value="2"/>
</dbReference>
<proteinExistence type="inferred from homology"/>
<dbReference type="PRINTS" id="PR00792">
    <property type="entry name" value="PEPSIN"/>
</dbReference>
<evidence type="ECO:0000313" key="14">
    <source>
        <dbReference type="Proteomes" id="UP000078561"/>
    </source>
</evidence>
<keyword evidence="5" id="KW-0378">Hydrolase</keyword>
<dbReference type="STRING" id="4829.A0A163IWF2"/>
<dbReference type="OMA" id="NIFPRAF"/>
<dbReference type="InterPro" id="IPR021109">
    <property type="entry name" value="Peptidase_aspartic_dom_sf"/>
</dbReference>
<gene>
    <name evidence="13" type="primary">ABSGL_01084.1 scaffold 1223</name>
</gene>
<dbReference type="PROSITE" id="PS51767">
    <property type="entry name" value="PEPTIDASE_A1"/>
    <property type="match status" value="1"/>
</dbReference>
<feature type="signal peptide" evidence="11">
    <location>
        <begin position="1"/>
        <end position="19"/>
    </location>
</feature>
<feature type="active site" evidence="8">
    <location>
        <position position="78"/>
    </location>
</feature>
<dbReference type="PANTHER" id="PTHR47966">
    <property type="entry name" value="BETA-SITE APP-CLEAVING ENZYME, ISOFORM A-RELATED"/>
    <property type="match status" value="1"/>
</dbReference>
<feature type="disulfide bond" evidence="9">
    <location>
        <begin position="91"/>
        <end position="96"/>
    </location>
</feature>
<keyword evidence="3 11" id="KW-0732">Signal</keyword>
<evidence type="ECO:0000256" key="9">
    <source>
        <dbReference type="PIRSR" id="PIRSR601461-2"/>
    </source>
</evidence>
<feature type="region of interest" description="Disordered" evidence="10">
    <location>
        <begin position="435"/>
        <end position="465"/>
    </location>
</feature>
<keyword evidence="7 9" id="KW-1015">Disulfide bond</keyword>
<organism evidence="13">
    <name type="scientific">Absidia glauca</name>
    <name type="common">Pin mould</name>
    <dbReference type="NCBI Taxonomy" id="4829"/>
    <lineage>
        <taxon>Eukaryota</taxon>
        <taxon>Fungi</taxon>
        <taxon>Fungi incertae sedis</taxon>
        <taxon>Mucoromycota</taxon>
        <taxon>Mucoromycotina</taxon>
        <taxon>Mucoromycetes</taxon>
        <taxon>Mucorales</taxon>
        <taxon>Cunninghamellaceae</taxon>
        <taxon>Absidia</taxon>
    </lineage>
</organism>
<dbReference type="EMBL" id="LT550481">
    <property type="protein sequence ID" value="SAL95743.1"/>
    <property type="molecule type" value="Genomic_DNA"/>
</dbReference>
<evidence type="ECO:0000256" key="10">
    <source>
        <dbReference type="SAM" id="MobiDB-lite"/>
    </source>
</evidence>
<accession>A0A163IWF2</accession>
<dbReference type="GO" id="GO:0006508">
    <property type="term" value="P:proteolysis"/>
    <property type="evidence" value="ECO:0007669"/>
    <property type="project" value="UniProtKB-KW"/>
</dbReference>
<dbReference type="InterPro" id="IPR001461">
    <property type="entry name" value="Aspartic_peptidase_A1"/>
</dbReference>
<dbReference type="PANTHER" id="PTHR47966:SF65">
    <property type="entry name" value="ASPARTIC-TYPE ENDOPEPTIDASE"/>
    <property type="match status" value="1"/>
</dbReference>
<dbReference type="FunFam" id="2.40.70.10:FF:000008">
    <property type="entry name" value="Cathepsin D"/>
    <property type="match status" value="1"/>
</dbReference>
<dbReference type="Pfam" id="PF00026">
    <property type="entry name" value="Asp"/>
    <property type="match status" value="1"/>
</dbReference>
<comment type="similarity">
    <text evidence="1">Belongs to the peptidase A1 family.</text>
</comment>
<dbReference type="SUPFAM" id="SSF50630">
    <property type="entry name" value="Acid proteases"/>
    <property type="match status" value="1"/>
</dbReference>
<dbReference type="InParanoid" id="A0A163IWF2"/>
<dbReference type="GO" id="GO:0004190">
    <property type="term" value="F:aspartic-type endopeptidase activity"/>
    <property type="evidence" value="ECO:0007669"/>
    <property type="project" value="UniProtKB-KW"/>
</dbReference>
<evidence type="ECO:0000256" key="4">
    <source>
        <dbReference type="ARBA" id="ARBA00022750"/>
    </source>
</evidence>
<dbReference type="InterPro" id="IPR033121">
    <property type="entry name" value="PEPTIDASE_A1"/>
</dbReference>
<evidence type="ECO:0000313" key="13">
    <source>
        <dbReference type="EMBL" id="SAL95743.1"/>
    </source>
</evidence>